<evidence type="ECO:0000256" key="5">
    <source>
        <dbReference type="ARBA" id="ARBA00022692"/>
    </source>
</evidence>
<dbReference type="AlphaFoldDB" id="A0AAV2YQU0"/>
<evidence type="ECO:0000256" key="2">
    <source>
        <dbReference type="ARBA" id="ARBA00006185"/>
    </source>
</evidence>
<feature type="transmembrane region" description="Helical" evidence="10">
    <location>
        <begin position="549"/>
        <end position="570"/>
    </location>
</feature>
<feature type="compositionally biased region" description="Basic and acidic residues" evidence="11">
    <location>
        <begin position="24"/>
        <end position="37"/>
    </location>
</feature>
<evidence type="ECO:0000313" key="13">
    <source>
        <dbReference type="Proteomes" id="UP001146120"/>
    </source>
</evidence>
<dbReference type="GO" id="GO:0005776">
    <property type="term" value="C:autophagosome"/>
    <property type="evidence" value="ECO:0007669"/>
    <property type="project" value="TreeGrafter"/>
</dbReference>
<feature type="compositionally biased region" description="Polar residues" evidence="11">
    <location>
        <begin position="728"/>
        <end position="739"/>
    </location>
</feature>
<organism evidence="12 13">
    <name type="scientific">Lagenidium giganteum</name>
    <dbReference type="NCBI Taxonomy" id="4803"/>
    <lineage>
        <taxon>Eukaryota</taxon>
        <taxon>Sar</taxon>
        <taxon>Stramenopiles</taxon>
        <taxon>Oomycota</taxon>
        <taxon>Peronosporomycetes</taxon>
        <taxon>Pythiales</taxon>
        <taxon>Pythiaceae</taxon>
    </lineage>
</organism>
<feature type="transmembrane region" description="Helical" evidence="10">
    <location>
        <begin position="186"/>
        <end position="204"/>
    </location>
</feature>
<keyword evidence="7 10" id="KW-0072">Autophagy</keyword>
<evidence type="ECO:0000313" key="12">
    <source>
        <dbReference type="EMBL" id="DAZ96370.1"/>
    </source>
</evidence>
<evidence type="ECO:0000256" key="3">
    <source>
        <dbReference type="ARBA" id="ARBA00018074"/>
    </source>
</evidence>
<keyword evidence="13" id="KW-1185">Reference proteome</keyword>
<evidence type="ECO:0000256" key="8">
    <source>
        <dbReference type="ARBA" id="ARBA00023055"/>
    </source>
</evidence>
<keyword evidence="5 10" id="KW-0812">Transmembrane</keyword>
<dbReference type="EMBL" id="DAKRPA010000169">
    <property type="protein sequence ID" value="DAZ96370.1"/>
    <property type="molecule type" value="Genomic_DNA"/>
</dbReference>
<reference evidence="12" key="1">
    <citation type="submission" date="2022-11" db="EMBL/GenBank/DDBJ databases">
        <authorList>
            <person name="Morgan W.R."/>
            <person name="Tartar A."/>
        </authorList>
    </citation>
    <scope>NUCLEOTIDE SEQUENCE</scope>
    <source>
        <strain evidence="12">ARSEF 373</strain>
    </source>
</reference>
<keyword evidence="8 10" id="KW-0445">Lipid transport</keyword>
<feature type="compositionally biased region" description="Basic and acidic residues" evidence="11">
    <location>
        <begin position="716"/>
        <end position="727"/>
    </location>
</feature>
<dbReference type="Pfam" id="PF04109">
    <property type="entry name" value="ATG9"/>
    <property type="match status" value="1"/>
</dbReference>
<dbReference type="GO" id="GO:0000422">
    <property type="term" value="P:autophagy of mitochondrion"/>
    <property type="evidence" value="ECO:0007669"/>
    <property type="project" value="TreeGrafter"/>
</dbReference>
<evidence type="ECO:0000256" key="10">
    <source>
        <dbReference type="RuleBase" id="RU364027"/>
    </source>
</evidence>
<protein>
    <recommendedName>
        <fullName evidence="3 10">Autophagy-related protein 9</fullName>
    </recommendedName>
</protein>
<dbReference type="GO" id="GO:0034497">
    <property type="term" value="P:protein localization to phagophore assembly site"/>
    <property type="evidence" value="ECO:0007669"/>
    <property type="project" value="TreeGrafter"/>
</dbReference>
<dbReference type="Proteomes" id="UP001146120">
    <property type="component" value="Unassembled WGS sequence"/>
</dbReference>
<dbReference type="GO" id="GO:0034727">
    <property type="term" value="P:piecemeal microautophagy of the nucleus"/>
    <property type="evidence" value="ECO:0007669"/>
    <property type="project" value="TreeGrafter"/>
</dbReference>
<dbReference type="GO" id="GO:0061709">
    <property type="term" value="P:reticulophagy"/>
    <property type="evidence" value="ECO:0007669"/>
    <property type="project" value="TreeGrafter"/>
</dbReference>
<reference evidence="12" key="2">
    <citation type="journal article" date="2023" name="Microbiol Resour">
        <title>Decontamination and Annotation of the Draft Genome Sequence of the Oomycete Lagenidium giganteum ARSEF 373.</title>
        <authorList>
            <person name="Morgan W.R."/>
            <person name="Tartar A."/>
        </authorList>
    </citation>
    <scope>NUCLEOTIDE SEQUENCE</scope>
    <source>
        <strain evidence="12">ARSEF 373</strain>
    </source>
</reference>
<dbReference type="GO" id="GO:0034045">
    <property type="term" value="C:phagophore assembly site membrane"/>
    <property type="evidence" value="ECO:0007669"/>
    <property type="project" value="UniProtKB-SubCell"/>
</dbReference>
<evidence type="ECO:0000256" key="9">
    <source>
        <dbReference type="ARBA" id="ARBA00023136"/>
    </source>
</evidence>
<evidence type="ECO:0000256" key="7">
    <source>
        <dbReference type="ARBA" id="ARBA00023006"/>
    </source>
</evidence>
<feature type="transmembrane region" description="Helical" evidence="10">
    <location>
        <begin position="480"/>
        <end position="497"/>
    </location>
</feature>
<sequence>MDESLLGRAGGRSNTEEEELLWNELDHHSSPHEDPRPVRGHPGAGYGESENATPRAVPLPSLRAHVHLPAISSLFRDVADSAKARFNGRQAQRPRRISSAPDEHGRVHNVDAFLINLYNYYYHKGFWCIVVVEVVGLLTGLFTVSLSSFALGCVQWSELIKCHKSDKQDCKQRMEDYITCRNSTSFVHMIVGMYFLMFLVYWLSRAIQVIKSLRDAYDMSCFYANRLLIDERQVQTIKWDEVVGRVLDLIGANVPKNLNQISSYRLQIDPAALSTPHDFARRIMRRENYLIACMNHSLFQGDSMLPQALKFASTSEVMFSRNMECNLNICLVDQMFDGDNNLSQAFMQDVQMLQKRFVVAGAINLVLTPFILLYRIFHFFFQSAQEWHTNRVNYFGARRWSSHALWKFREYNELPHVLEARVARSYGMAEKYLSAFPAGPVAVIAGGISFCASSVMAMLIAVSVLEESVLLETTLYNRQLLWYLTIATGMFAISRSFTSSTSPFMAGGDCEEAMMQLSAETHYFPPEWRGRCHSFEVRDAFLVLFPIKAVLFAQECLSVILAPYILCYALPHRAREILLFLRSHTLSLPHAGAVCRFAEFDFKRYGNDMKMESSFVNFKQNHPKWIGAQEGEDLVQRIDRLKVDEMEKSMRLGDTVMFGSGGVAPMMSLCQQLMQSQAIHTALGGQFPPSMLTPQDSQFYWLEKLHQQGHTPFPHVDIEETKDDRSHPSSFSISSLGDR</sequence>
<gene>
    <name evidence="12" type="ORF">N0F65_010737</name>
</gene>
<feature type="transmembrane region" description="Helical" evidence="10">
    <location>
        <begin position="441"/>
        <end position="465"/>
    </location>
</feature>
<dbReference type="PANTHER" id="PTHR13038:SF10">
    <property type="entry name" value="AUTOPHAGY-RELATED PROTEIN 9"/>
    <property type="match status" value="1"/>
</dbReference>
<feature type="transmembrane region" description="Helical" evidence="10">
    <location>
        <begin position="126"/>
        <end position="151"/>
    </location>
</feature>
<comment type="subcellular location">
    <subcellularLocation>
        <location evidence="1 10">Preautophagosomal structure membrane</location>
        <topology evidence="1 10">Multi-pass membrane protein</topology>
    </subcellularLocation>
</comment>
<dbReference type="GO" id="GO:0006869">
    <property type="term" value="P:lipid transport"/>
    <property type="evidence" value="ECO:0007669"/>
    <property type="project" value="UniProtKB-KW"/>
</dbReference>
<keyword evidence="9 10" id="KW-0472">Membrane</keyword>
<comment type="caution">
    <text evidence="12">The sequence shown here is derived from an EMBL/GenBank/DDBJ whole genome shotgun (WGS) entry which is preliminary data.</text>
</comment>
<evidence type="ECO:0000256" key="11">
    <source>
        <dbReference type="SAM" id="MobiDB-lite"/>
    </source>
</evidence>
<dbReference type="InterPro" id="IPR007241">
    <property type="entry name" value="Autophagy-rel_prot_9"/>
</dbReference>
<feature type="region of interest" description="Disordered" evidence="11">
    <location>
        <begin position="712"/>
        <end position="739"/>
    </location>
</feature>
<accession>A0AAV2YQU0</accession>
<keyword evidence="4 10" id="KW-0813">Transport</keyword>
<comment type="similarity">
    <text evidence="2 10">Belongs to the ATG9 family.</text>
</comment>
<dbReference type="PANTHER" id="PTHR13038">
    <property type="entry name" value="APG9 AUTOPHAGY 9"/>
    <property type="match status" value="1"/>
</dbReference>
<evidence type="ECO:0000256" key="1">
    <source>
        <dbReference type="ARBA" id="ARBA00004511"/>
    </source>
</evidence>
<evidence type="ECO:0000256" key="4">
    <source>
        <dbReference type="ARBA" id="ARBA00022448"/>
    </source>
</evidence>
<name>A0AAV2YQU0_9STRA</name>
<feature type="transmembrane region" description="Helical" evidence="10">
    <location>
        <begin position="357"/>
        <end position="377"/>
    </location>
</feature>
<proteinExistence type="inferred from homology"/>
<keyword evidence="6 10" id="KW-1133">Transmembrane helix</keyword>
<feature type="region of interest" description="Disordered" evidence="11">
    <location>
        <begin position="1"/>
        <end position="54"/>
    </location>
</feature>
<evidence type="ECO:0000256" key="6">
    <source>
        <dbReference type="ARBA" id="ARBA00022989"/>
    </source>
</evidence>
<comment type="function">
    <text evidence="10">Phospholipid scramblase involved in autophagy. Cycles between the preautophagosomal structure/phagophore assembly site (PAS) and the cytoplasmic vesicle pool and supplies membrane for the growing autophagosome. Lipid scramblase activity plays a key role in preautophagosomal structure/phagophore assembly by distributing the phospholipids that arrive through ATG2 from the cytoplasmic to the luminal leaflet of the bilayer, thereby driving autophagosomal membrane expansion.</text>
</comment>